<protein>
    <recommendedName>
        <fullName evidence="6">Kinesin light chain</fullName>
    </recommendedName>
</protein>
<dbReference type="SMART" id="SM00028">
    <property type="entry name" value="TPR"/>
    <property type="match status" value="11"/>
</dbReference>
<dbReference type="InterPro" id="IPR019734">
    <property type="entry name" value="TPR_rpt"/>
</dbReference>
<evidence type="ECO:0000313" key="5">
    <source>
        <dbReference type="Proteomes" id="UP001054902"/>
    </source>
</evidence>
<dbReference type="SUPFAM" id="SSF48452">
    <property type="entry name" value="TPR-like"/>
    <property type="match status" value="4"/>
</dbReference>
<evidence type="ECO:0000256" key="2">
    <source>
        <dbReference type="ARBA" id="ARBA00022803"/>
    </source>
</evidence>
<evidence type="ECO:0000313" key="4">
    <source>
        <dbReference type="EMBL" id="GFH51939.1"/>
    </source>
</evidence>
<comment type="caution">
    <text evidence="4">The sequence shown here is derived from an EMBL/GenBank/DDBJ whole genome shotgun (WGS) entry which is preliminary data.</text>
</comment>
<dbReference type="Gene3D" id="1.25.40.10">
    <property type="entry name" value="Tetratricopeptide repeat domain"/>
    <property type="match status" value="4"/>
</dbReference>
<feature type="repeat" description="TPR" evidence="3">
    <location>
        <begin position="631"/>
        <end position="664"/>
    </location>
</feature>
<evidence type="ECO:0008006" key="6">
    <source>
        <dbReference type="Google" id="ProtNLM"/>
    </source>
</evidence>
<dbReference type="PANTHER" id="PTHR45641">
    <property type="entry name" value="TETRATRICOPEPTIDE REPEAT PROTEIN (AFU_ORTHOLOGUE AFUA_6G03870)"/>
    <property type="match status" value="1"/>
</dbReference>
<sequence length="694" mass="78397">MNQYTTRNTEAIELIETGRNRDAVSKLQSSLIELLTKELSTGEESSRQKWNEFRDLVAIGSPSSSNSNKSLNSTEFDEGLNVMSAPIGISVDRDVPPAILLCYNLATALSRLQEYGHTIKLYDFLVNSMIPPQPNDTDTTLPIRVGAYMCKGICLFRSYLFPEAIGCFKLFLSETIILQKKSKRWSLLSAAAINNIGLCYLHDDKSTSKAYNCAMECFSKSLNMRRAVLGGLNDKDSATVLNNLGRAMFCAEKYQGSLKMYLASLKIRETSLSPIHLDTGATILNAAQAYLSLGNYIESERFVLRFLDISKRRAIDNVHEDVAVAMKCLAQVYHRTHRSALALETLNKALETVKKMHHSTHPEVASILNDIATMNYECGKFNESIDAFKQCLEIDIKIVKQQKSFVNISTTISNLFHILCKAGRFREAVEINLKLIDIVSSDTKARDDISMIVIGDTWCRIGLAYTKLNLYDKAVDCFEYALDIRIDMFGDCDSNVISLLRTIGDLHMRQHMYDRAVHTFTEYVDILRVAHNKKEIGDLANALCLLGRAQIMAGNVEDAYTSFCEALEKEQEKLQKGIQQNKFRIPFIMQEIGKIYMQHHDYTTALTFFQKSLAFCKTHSLICASPHIDIAKLYSYIGQLYYSIGDTTESFKFYSLAIQWNRRYGQSDDDNLLDDMHILKKVLPTIKPDLAPAA</sequence>
<feature type="repeat" description="TPR" evidence="3">
    <location>
        <begin position="586"/>
        <end position="619"/>
    </location>
</feature>
<accession>A0AAD3CU91</accession>
<evidence type="ECO:0000256" key="3">
    <source>
        <dbReference type="PROSITE-ProRule" id="PRU00339"/>
    </source>
</evidence>
<keyword evidence="2 3" id="KW-0802">TPR repeat</keyword>
<gene>
    <name evidence="4" type="ORF">CTEN210_08415</name>
</gene>
<keyword evidence="1" id="KW-0677">Repeat</keyword>
<dbReference type="Pfam" id="PF13424">
    <property type="entry name" value="TPR_12"/>
    <property type="match status" value="2"/>
</dbReference>
<dbReference type="AlphaFoldDB" id="A0AAD3CU91"/>
<proteinExistence type="predicted"/>
<dbReference type="PANTHER" id="PTHR45641:SF19">
    <property type="entry name" value="NEPHROCYSTIN-3"/>
    <property type="match status" value="1"/>
</dbReference>
<dbReference type="InterPro" id="IPR011990">
    <property type="entry name" value="TPR-like_helical_dom_sf"/>
</dbReference>
<dbReference type="Pfam" id="PF00515">
    <property type="entry name" value="TPR_1"/>
    <property type="match status" value="1"/>
</dbReference>
<reference evidence="4 5" key="1">
    <citation type="journal article" date="2021" name="Sci. Rep.">
        <title>The genome of the diatom Chaetoceros tenuissimus carries an ancient integrated fragment of an extant virus.</title>
        <authorList>
            <person name="Hongo Y."/>
            <person name="Kimura K."/>
            <person name="Takaki Y."/>
            <person name="Yoshida Y."/>
            <person name="Baba S."/>
            <person name="Kobayashi G."/>
            <person name="Nagasaki K."/>
            <person name="Hano T."/>
            <person name="Tomaru Y."/>
        </authorList>
    </citation>
    <scope>NUCLEOTIDE SEQUENCE [LARGE SCALE GENOMIC DNA]</scope>
    <source>
        <strain evidence="4 5">NIES-3715</strain>
    </source>
</reference>
<dbReference type="PROSITE" id="PS50005">
    <property type="entry name" value="TPR"/>
    <property type="match status" value="3"/>
</dbReference>
<organism evidence="4 5">
    <name type="scientific">Chaetoceros tenuissimus</name>
    <dbReference type="NCBI Taxonomy" id="426638"/>
    <lineage>
        <taxon>Eukaryota</taxon>
        <taxon>Sar</taxon>
        <taxon>Stramenopiles</taxon>
        <taxon>Ochrophyta</taxon>
        <taxon>Bacillariophyta</taxon>
        <taxon>Coscinodiscophyceae</taxon>
        <taxon>Chaetocerotophycidae</taxon>
        <taxon>Chaetocerotales</taxon>
        <taxon>Chaetocerotaceae</taxon>
        <taxon>Chaetoceros</taxon>
    </lineage>
</organism>
<dbReference type="EMBL" id="BLLK01000045">
    <property type="protein sequence ID" value="GFH51939.1"/>
    <property type="molecule type" value="Genomic_DNA"/>
</dbReference>
<feature type="repeat" description="TPR" evidence="3">
    <location>
        <begin position="455"/>
        <end position="488"/>
    </location>
</feature>
<dbReference type="Proteomes" id="UP001054902">
    <property type="component" value="Unassembled WGS sequence"/>
</dbReference>
<keyword evidence="5" id="KW-1185">Reference proteome</keyword>
<name>A0AAD3CU91_9STRA</name>
<evidence type="ECO:0000256" key="1">
    <source>
        <dbReference type="ARBA" id="ARBA00022737"/>
    </source>
</evidence>